<dbReference type="EMBL" id="MT631346">
    <property type="protein sequence ID" value="QNO48466.1"/>
    <property type="molecule type" value="Genomic_DNA"/>
</dbReference>
<protein>
    <submittedName>
        <fullName evidence="1">Uncharacterized protein</fullName>
    </submittedName>
</protein>
<sequence length="278" mass="32241">MSENERELFEQSYKQWIVSITSEIAVSMRKLEPPRIKELLERCEEYGRDPPSMYDAISEGVRARMGQMVGGDRLQGILMLSSNAVAFSPSIFMQRPSVLDYTIAMNRRFFFKIGWFSIIVISQPYIEQATDRMLHFVLEHELIQNAMYTEHVERYGHLFLGPGEKRAIDEKARQQAIEQSGITEEEHSREQELMDEIATYSPVVPKSFAETSLFEYLGKYWDDVKDLGVKGETESEKEFEAMISQNSGWLDFSHETYGLFLAGLKRELDLTYLEYGYA</sequence>
<reference evidence="1" key="1">
    <citation type="submission" date="2020-06" db="EMBL/GenBank/DDBJ databases">
        <title>Unique genomic features of the anaerobic methanotrophic archaea.</title>
        <authorList>
            <person name="Chadwick G.L."/>
            <person name="Skennerton C.T."/>
            <person name="Laso-Perez R."/>
            <person name="Leu A.O."/>
            <person name="Speth D.R."/>
            <person name="Yu H."/>
            <person name="Morgan-Lang C."/>
            <person name="Hatzenpichler R."/>
            <person name="Goudeau D."/>
            <person name="Malmstrom R."/>
            <person name="Brazelton W.J."/>
            <person name="Woyke T."/>
            <person name="Hallam S.J."/>
            <person name="Tyson G.W."/>
            <person name="Wegener G."/>
            <person name="Boetius A."/>
            <person name="Orphan V."/>
        </authorList>
    </citation>
    <scope>NUCLEOTIDE SEQUENCE</scope>
</reference>
<accession>A0A7G9YKD2</accession>
<dbReference type="AlphaFoldDB" id="A0A7G9YKD2"/>
<evidence type="ECO:0000313" key="1">
    <source>
        <dbReference type="EMBL" id="QNO48466.1"/>
    </source>
</evidence>
<proteinExistence type="predicted"/>
<gene>
    <name evidence="1" type="ORF">DBMLIPLO_00018</name>
</gene>
<organism evidence="1">
    <name type="scientific">Candidatus Methanogaster sp. ANME-2c ERB4</name>
    <dbReference type="NCBI Taxonomy" id="2759911"/>
    <lineage>
        <taxon>Archaea</taxon>
        <taxon>Methanobacteriati</taxon>
        <taxon>Methanobacteriota</taxon>
        <taxon>Stenosarchaea group</taxon>
        <taxon>Methanomicrobia</taxon>
        <taxon>Methanosarcinales</taxon>
        <taxon>ANME-2 cluster</taxon>
        <taxon>Candidatus Methanogasteraceae</taxon>
        <taxon>Candidatus Methanogaster</taxon>
    </lineage>
</organism>
<name>A0A7G9YKD2_9EURY</name>